<gene>
    <name evidence="1" type="ORF">E1H14_07765</name>
</gene>
<dbReference type="AlphaFoldDB" id="A0A5A9W3K1"/>
<dbReference type="RefSeq" id="WP_149390885.1">
    <property type="nucleotide sequence ID" value="NZ_SMRS01000005.1"/>
</dbReference>
<dbReference type="EMBL" id="SMRS01000005">
    <property type="protein sequence ID" value="KAA0874705.1"/>
    <property type="molecule type" value="Genomic_DNA"/>
</dbReference>
<evidence type="ECO:0000313" key="1">
    <source>
        <dbReference type="EMBL" id="KAA0874705.1"/>
    </source>
</evidence>
<keyword evidence="2" id="KW-1185">Reference proteome</keyword>
<sequence>MQADSSQLAHQVPPTVQQKIERLTASLPQAVRGPRQADFGFLLSLIASQQELRREGPSEASGAGFQLPESAVLRYPHPDSLVTPQVVERLNTSVRESQRGELAYWVSHLEVKARMPLSQPLANDRFAKMSLASLGGELLKQIEASESLFQAVA</sequence>
<name>A0A5A9W3K1_9GAMM</name>
<protein>
    <submittedName>
        <fullName evidence="1">Uncharacterized protein</fullName>
    </submittedName>
</protein>
<proteinExistence type="predicted"/>
<accession>A0A5A9W3K1</accession>
<dbReference type="Proteomes" id="UP000325302">
    <property type="component" value="Unassembled WGS sequence"/>
</dbReference>
<reference evidence="1 2" key="1">
    <citation type="submission" date="2019-03" db="EMBL/GenBank/DDBJ databases">
        <title>Nitrincola sp. nov. isolated from an Indian soda lake.</title>
        <authorList>
            <person name="Joshi A."/>
            <person name="Thite S.V."/>
            <person name="Joseph N."/>
            <person name="Dhotre D."/>
            <person name="Moorthy M."/>
            <person name="Shouche Y.S."/>
        </authorList>
    </citation>
    <scope>NUCLEOTIDE SEQUENCE [LARGE SCALE GENOMIC DNA]</scope>
    <source>
        <strain evidence="1 2">MEB193</strain>
    </source>
</reference>
<dbReference type="OrthoDB" id="6088929at2"/>
<organism evidence="1 2">
    <name type="scientific">Nitrincola tapanii</name>
    <dbReference type="NCBI Taxonomy" id="1708751"/>
    <lineage>
        <taxon>Bacteria</taxon>
        <taxon>Pseudomonadati</taxon>
        <taxon>Pseudomonadota</taxon>
        <taxon>Gammaproteobacteria</taxon>
        <taxon>Oceanospirillales</taxon>
        <taxon>Oceanospirillaceae</taxon>
        <taxon>Nitrincola</taxon>
    </lineage>
</organism>
<evidence type="ECO:0000313" key="2">
    <source>
        <dbReference type="Proteomes" id="UP000325302"/>
    </source>
</evidence>
<comment type="caution">
    <text evidence="1">The sequence shown here is derived from an EMBL/GenBank/DDBJ whole genome shotgun (WGS) entry which is preliminary data.</text>
</comment>